<dbReference type="Pfam" id="PF08205">
    <property type="entry name" value="C2-set_2"/>
    <property type="match status" value="1"/>
</dbReference>
<evidence type="ECO:0000256" key="4">
    <source>
        <dbReference type="ARBA" id="ARBA00022989"/>
    </source>
</evidence>
<dbReference type="InterPro" id="IPR013783">
    <property type="entry name" value="Ig-like_fold"/>
</dbReference>
<evidence type="ECO:0000256" key="7">
    <source>
        <dbReference type="SAM" id="Phobius"/>
    </source>
</evidence>
<feature type="domain" description="Ig-like" evidence="8">
    <location>
        <begin position="361"/>
        <end position="451"/>
    </location>
</feature>
<keyword evidence="3" id="KW-0677">Repeat</keyword>
<evidence type="ECO:0000256" key="6">
    <source>
        <dbReference type="ARBA" id="ARBA00023157"/>
    </source>
</evidence>
<dbReference type="SMART" id="SM00409">
    <property type="entry name" value="IG"/>
    <property type="match status" value="4"/>
</dbReference>
<dbReference type="PANTHER" id="PTHR23278">
    <property type="entry name" value="SIDESTEP PROTEIN"/>
    <property type="match status" value="1"/>
</dbReference>
<dbReference type="InterPro" id="IPR036116">
    <property type="entry name" value="FN3_sf"/>
</dbReference>
<dbReference type="Gene3D" id="2.60.40.10">
    <property type="entry name" value="Immunoglobulins"/>
    <property type="match status" value="5"/>
</dbReference>
<dbReference type="InterPro" id="IPR036179">
    <property type="entry name" value="Ig-like_dom_sf"/>
</dbReference>
<keyword evidence="4 7" id="KW-1133">Transmembrane helix</keyword>
<dbReference type="InterPro" id="IPR013106">
    <property type="entry name" value="Ig_V-set"/>
</dbReference>
<dbReference type="CDD" id="cd00063">
    <property type="entry name" value="FN3"/>
    <property type="match status" value="1"/>
</dbReference>
<feature type="domain" description="Ig-like" evidence="8">
    <location>
        <begin position="462"/>
        <end position="547"/>
    </location>
</feature>
<proteinExistence type="predicted"/>
<evidence type="ECO:0000259" key="8">
    <source>
        <dbReference type="PROSITE" id="PS50835"/>
    </source>
</evidence>
<dbReference type="Pfam" id="PF13927">
    <property type="entry name" value="Ig_3"/>
    <property type="match status" value="1"/>
</dbReference>
<dbReference type="PANTHER" id="PTHR23278:SF19">
    <property type="entry name" value="OBSCURIN"/>
    <property type="match status" value="1"/>
</dbReference>
<dbReference type="InterPro" id="IPR013162">
    <property type="entry name" value="CD80_C2-set"/>
</dbReference>
<dbReference type="Pfam" id="PF07679">
    <property type="entry name" value="I-set"/>
    <property type="match status" value="1"/>
</dbReference>
<feature type="domain" description="Ig-like" evidence="8">
    <location>
        <begin position="169"/>
        <end position="255"/>
    </location>
</feature>
<dbReference type="InterPro" id="IPR003961">
    <property type="entry name" value="FN3_dom"/>
</dbReference>
<dbReference type="InterPro" id="IPR007110">
    <property type="entry name" value="Ig-like_dom"/>
</dbReference>
<keyword evidence="5 7" id="KW-0472">Membrane</keyword>
<evidence type="ECO:0000256" key="3">
    <source>
        <dbReference type="ARBA" id="ARBA00022737"/>
    </source>
</evidence>
<feature type="transmembrane region" description="Helical" evidence="7">
    <location>
        <begin position="662"/>
        <end position="685"/>
    </location>
</feature>
<feature type="domain" description="Ig-like" evidence="8">
    <location>
        <begin position="262"/>
        <end position="354"/>
    </location>
</feature>
<dbReference type="Pfam" id="PF07686">
    <property type="entry name" value="V-set"/>
    <property type="match status" value="1"/>
</dbReference>
<keyword evidence="6" id="KW-1015">Disulfide bond</keyword>
<dbReference type="RefSeq" id="XP_022249071.1">
    <property type="nucleotide sequence ID" value="XM_022393363.1"/>
</dbReference>
<dbReference type="PROSITE" id="PS50835">
    <property type="entry name" value="IG_LIKE"/>
    <property type="match status" value="5"/>
</dbReference>
<dbReference type="SUPFAM" id="SSF48726">
    <property type="entry name" value="Immunoglobulin"/>
    <property type="match status" value="5"/>
</dbReference>
<dbReference type="InterPro" id="IPR003598">
    <property type="entry name" value="Ig_sub2"/>
</dbReference>
<dbReference type="InterPro" id="IPR013098">
    <property type="entry name" value="Ig_I-set"/>
</dbReference>
<dbReference type="SUPFAM" id="SSF49265">
    <property type="entry name" value="Fibronectin type III"/>
    <property type="match status" value="1"/>
</dbReference>
<accession>A0ABM1SZL5</accession>
<comment type="subcellular location">
    <subcellularLocation>
        <location evidence="1">Membrane</location>
        <topology evidence="1">Single-pass membrane protein</topology>
    </subcellularLocation>
</comment>
<sequence length="697" mass="77688">MAKILKTEKTYISYMLLLSSTSCCLLCTAITENLLTSISEKIPRTEIYTLVGHPAQLPCDISPAFPSDEVSLVLWYNNKSPSPVYSLDARQGSLSYSRHWRSDELASRAYFNIKDVPAHLTLDPVTEGDEGVFTCRVDFHKARTRYWEVGVNLVVLPNKPVIRDETGQPQQSLIGPYNEGDILTLTCEVLGGKPQPNVTWWRESVLLDNFIEVKTSSTVKNILKIPFLQRHDLMAAFICEASNTDLILPFSTSVTVDLNFRPLEVHLVAEGLHLSAGKRAEIECYTAGSRPPARISWWKGNVRLLTAKSVVSVNGNITTSILTFAPSLEDNGIYLSCAAENRLVPGSDMEDGIKLEIHYAPQVFLRLGSKLRHSHIQEGNDVYFECNIRANPSASFIGWTFEGQEIYTNTESGIIVSNQTLVLQKVQLSSRGHYTCTATNMEGRRESNSIFLRVQYAPVCVPQQTFVYRAALNDPVQVTCELRSDPTDIIFSWLFNNSYNNHEVVTFVSKGTVSTATYTPKSKYEFGTLLCAGSNSVGEQQNPCSFSIIPAGVPEPVRNCSFVNQTDNEIGLECIEGYDGGLKQQFYVEVEESLNNKLILNISSSRPLFSIQNLPPGSSFNFKIYSFNMQGKSDPVVYKGYTFEPFGDHSDQEKNWAVPINALLTALVSILVVLIVIAVCAVFILKLRLITRGKYYA</sequence>
<gene>
    <name evidence="10" type="primary">LOC106465048</name>
</gene>
<name>A0ABM1SZL5_LIMPO</name>
<dbReference type="Proteomes" id="UP000694941">
    <property type="component" value="Unplaced"/>
</dbReference>
<reference evidence="10" key="1">
    <citation type="submission" date="2025-08" db="UniProtKB">
        <authorList>
            <consortium name="RefSeq"/>
        </authorList>
    </citation>
    <scope>IDENTIFICATION</scope>
    <source>
        <tissue evidence="10">Muscle</tissue>
    </source>
</reference>
<evidence type="ECO:0000256" key="5">
    <source>
        <dbReference type="ARBA" id="ARBA00023136"/>
    </source>
</evidence>
<evidence type="ECO:0000313" key="10">
    <source>
        <dbReference type="RefSeq" id="XP_022249071.1"/>
    </source>
</evidence>
<evidence type="ECO:0000256" key="2">
    <source>
        <dbReference type="ARBA" id="ARBA00022692"/>
    </source>
</evidence>
<dbReference type="PROSITE" id="PS51257">
    <property type="entry name" value="PROKAR_LIPOPROTEIN"/>
    <property type="match status" value="1"/>
</dbReference>
<keyword evidence="9" id="KW-1185">Reference proteome</keyword>
<evidence type="ECO:0000256" key="1">
    <source>
        <dbReference type="ARBA" id="ARBA00004167"/>
    </source>
</evidence>
<dbReference type="GeneID" id="106465048"/>
<dbReference type="SMART" id="SM00408">
    <property type="entry name" value="IGc2"/>
    <property type="match status" value="4"/>
</dbReference>
<keyword evidence="2 7" id="KW-0812">Transmembrane</keyword>
<dbReference type="InterPro" id="IPR003599">
    <property type="entry name" value="Ig_sub"/>
</dbReference>
<protein>
    <submittedName>
        <fullName evidence="10">Kin of IRRE-like protein 3</fullName>
    </submittedName>
</protein>
<evidence type="ECO:0000313" key="9">
    <source>
        <dbReference type="Proteomes" id="UP000694941"/>
    </source>
</evidence>
<organism evidence="9 10">
    <name type="scientific">Limulus polyphemus</name>
    <name type="common">Atlantic horseshoe crab</name>
    <dbReference type="NCBI Taxonomy" id="6850"/>
    <lineage>
        <taxon>Eukaryota</taxon>
        <taxon>Metazoa</taxon>
        <taxon>Ecdysozoa</taxon>
        <taxon>Arthropoda</taxon>
        <taxon>Chelicerata</taxon>
        <taxon>Merostomata</taxon>
        <taxon>Xiphosura</taxon>
        <taxon>Limulidae</taxon>
        <taxon>Limulus</taxon>
    </lineage>
</organism>
<feature type="domain" description="Ig-like" evidence="8">
    <location>
        <begin position="52"/>
        <end position="137"/>
    </location>
</feature>